<dbReference type="SUPFAM" id="SSF53822">
    <property type="entry name" value="Periplasmic binding protein-like I"/>
    <property type="match status" value="1"/>
</dbReference>
<dbReference type="PANTHER" id="PTHR47235">
    <property type="entry name" value="BLR6548 PROTEIN"/>
    <property type="match status" value="1"/>
</dbReference>
<name>A0ABN3IUU7_9ACTN</name>
<keyword evidence="5" id="KW-1185">Reference proteome</keyword>
<evidence type="ECO:0000313" key="5">
    <source>
        <dbReference type="Proteomes" id="UP001501231"/>
    </source>
</evidence>
<sequence>MVSERSDLPGGRAVLKTRALLAGAALLAAVAAAGCGGTQDDAVPAAGVPGITERPCPKAVNKDHGCIYLGIISDLSSSQFKGLGVPMVASQRAFWDRVNRQGGIGGYDIDAHTYVRDNRYDPATQRRAYNEIKDRVLALAQSLGSPTTEAILDDLRATRTIAVPGSYPSKWEFENVILESGASYCLAAMNAVDYAADEFGAKRVMAVHYAGDYGGDAEAGAKAAAAARKLAYSQIETKQGAAAQDAVVQAVLARKPDLVVLTTGPSEAATIIGKTVEAGFKGRFMGSSPTWTKSLLRTSAAGALKERYLQVAAWKPFATDSPGHTAMRQALGRVEPDDAYTSGWVLSYPLKAVLQKAAANRNLTREGLYEALGQITNVDYEGMLPAQAGNTSGTPNAAAFRESVIARPDERELTGVKVVTDFAAGPTTKAYRLESPCYETGS</sequence>
<comment type="similarity">
    <text evidence="1">Belongs to the leucine-binding protein family.</text>
</comment>
<feature type="domain" description="Leucine-binding protein" evidence="3">
    <location>
        <begin position="67"/>
        <end position="385"/>
    </location>
</feature>
<dbReference type="InterPro" id="IPR028081">
    <property type="entry name" value="Leu-bd"/>
</dbReference>
<comment type="caution">
    <text evidence="4">The sequence shown here is derived from an EMBL/GenBank/DDBJ whole genome shotgun (WGS) entry which is preliminary data.</text>
</comment>
<organism evidence="4 5">
    <name type="scientific">Actinomadura vinacea</name>
    <dbReference type="NCBI Taxonomy" id="115336"/>
    <lineage>
        <taxon>Bacteria</taxon>
        <taxon>Bacillati</taxon>
        <taxon>Actinomycetota</taxon>
        <taxon>Actinomycetes</taxon>
        <taxon>Streptosporangiales</taxon>
        <taxon>Thermomonosporaceae</taxon>
        <taxon>Actinomadura</taxon>
    </lineage>
</organism>
<dbReference type="PROSITE" id="PS51257">
    <property type="entry name" value="PROKAR_LIPOPROTEIN"/>
    <property type="match status" value="1"/>
</dbReference>
<protein>
    <recommendedName>
        <fullName evidence="3">Leucine-binding protein domain-containing protein</fullName>
    </recommendedName>
</protein>
<gene>
    <name evidence="4" type="ORF">GCM10010191_23710</name>
</gene>
<dbReference type="PANTHER" id="PTHR47235:SF1">
    <property type="entry name" value="BLR6548 PROTEIN"/>
    <property type="match status" value="1"/>
</dbReference>
<proteinExistence type="inferred from homology"/>
<reference evidence="4 5" key="1">
    <citation type="journal article" date="2019" name="Int. J. Syst. Evol. Microbiol.">
        <title>The Global Catalogue of Microorganisms (GCM) 10K type strain sequencing project: providing services to taxonomists for standard genome sequencing and annotation.</title>
        <authorList>
            <consortium name="The Broad Institute Genomics Platform"/>
            <consortium name="The Broad Institute Genome Sequencing Center for Infectious Disease"/>
            <person name="Wu L."/>
            <person name="Ma J."/>
        </authorList>
    </citation>
    <scope>NUCLEOTIDE SEQUENCE [LARGE SCALE GENOMIC DNA]</scope>
    <source>
        <strain evidence="4 5">JCM 3325</strain>
    </source>
</reference>
<evidence type="ECO:0000259" key="3">
    <source>
        <dbReference type="Pfam" id="PF13458"/>
    </source>
</evidence>
<dbReference type="Pfam" id="PF13458">
    <property type="entry name" value="Peripla_BP_6"/>
    <property type="match status" value="1"/>
</dbReference>
<evidence type="ECO:0000313" key="4">
    <source>
        <dbReference type="EMBL" id="GAA2413243.1"/>
    </source>
</evidence>
<accession>A0ABN3IUU7</accession>
<dbReference type="InterPro" id="IPR028082">
    <property type="entry name" value="Peripla_BP_I"/>
</dbReference>
<dbReference type="RefSeq" id="WP_344588825.1">
    <property type="nucleotide sequence ID" value="NZ_BAAARW010000011.1"/>
</dbReference>
<dbReference type="Proteomes" id="UP001501231">
    <property type="component" value="Unassembled WGS sequence"/>
</dbReference>
<evidence type="ECO:0000256" key="2">
    <source>
        <dbReference type="ARBA" id="ARBA00022729"/>
    </source>
</evidence>
<evidence type="ECO:0000256" key="1">
    <source>
        <dbReference type="ARBA" id="ARBA00010062"/>
    </source>
</evidence>
<dbReference type="EMBL" id="BAAARW010000011">
    <property type="protein sequence ID" value="GAA2413243.1"/>
    <property type="molecule type" value="Genomic_DNA"/>
</dbReference>
<dbReference type="Gene3D" id="3.40.50.2300">
    <property type="match status" value="2"/>
</dbReference>
<keyword evidence="2" id="KW-0732">Signal</keyword>